<dbReference type="GO" id="GO:0004252">
    <property type="term" value="F:serine-type endopeptidase activity"/>
    <property type="evidence" value="ECO:0007669"/>
    <property type="project" value="InterPro"/>
</dbReference>
<name>A0AAU8JT57_9ACTN</name>
<dbReference type="InterPro" id="IPR043504">
    <property type="entry name" value="Peptidase_S1_PA_chymotrypsin"/>
</dbReference>
<dbReference type="PANTHER" id="PTHR15462:SF8">
    <property type="entry name" value="SERINE PROTEASE"/>
    <property type="match status" value="1"/>
</dbReference>
<dbReference type="RefSeq" id="WP_354640196.1">
    <property type="nucleotide sequence ID" value="NZ_CP159872.1"/>
</dbReference>
<dbReference type="SUPFAM" id="SSF50494">
    <property type="entry name" value="Trypsin-like serine proteases"/>
    <property type="match status" value="1"/>
</dbReference>
<proteinExistence type="predicted"/>
<dbReference type="PANTHER" id="PTHR15462">
    <property type="entry name" value="SERINE PROTEASE"/>
    <property type="match status" value="1"/>
</dbReference>
<organism evidence="2">
    <name type="scientific">Kitasatospora camelliae</name>
    <dbReference type="NCBI Taxonomy" id="3156397"/>
    <lineage>
        <taxon>Bacteria</taxon>
        <taxon>Bacillati</taxon>
        <taxon>Actinomycetota</taxon>
        <taxon>Actinomycetes</taxon>
        <taxon>Kitasatosporales</taxon>
        <taxon>Streptomycetaceae</taxon>
        <taxon>Kitasatospora</taxon>
    </lineage>
</organism>
<sequence length="259" mass="26666">MARGQARAVRTRRAAALAVLAGVLLGTGACVPGSGSGAAGARPPLPTATTAAPGGIGDRIGVLFQDEVGGPRMCTASVVHSPHRNLLVTAAHCVRSLARGTEEDLVFAPGYRDGKTPFGTWDVLSVVTDPHWTDDEDPDYDVAFLTVDELDGRQIEDVLGANPLGTGQGVGLDVTVTGYPNTDESPIACSTRTSGQGATQERFDCAGYTDGTSGSPWLADGGRLVGVIGGYEQGGATPETSYSVLFDDRVAALYRQASA</sequence>
<dbReference type="Pfam" id="PF13365">
    <property type="entry name" value="Trypsin_2"/>
    <property type="match status" value="1"/>
</dbReference>
<dbReference type="InterPro" id="IPR009003">
    <property type="entry name" value="Peptidase_S1_PA"/>
</dbReference>
<dbReference type="InterPro" id="IPR018114">
    <property type="entry name" value="TRYPSIN_HIS"/>
</dbReference>
<evidence type="ECO:0000256" key="1">
    <source>
        <dbReference type="ARBA" id="ARBA00022729"/>
    </source>
</evidence>
<dbReference type="PROSITE" id="PS51257">
    <property type="entry name" value="PROKAR_LIPOPROTEIN"/>
    <property type="match status" value="1"/>
</dbReference>
<dbReference type="GO" id="GO:0006508">
    <property type="term" value="P:proteolysis"/>
    <property type="evidence" value="ECO:0007669"/>
    <property type="project" value="InterPro"/>
</dbReference>
<keyword evidence="1" id="KW-0732">Signal</keyword>
<dbReference type="EMBL" id="CP159872">
    <property type="protein sequence ID" value="XCM79495.1"/>
    <property type="molecule type" value="Genomic_DNA"/>
</dbReference>
<protein>
    <submittedName>
        <fullName evidence="2">Trypsin-like peptidase domain-containing protein</fullName>
    </submittedName>
</protein>
<dbReference type="InterPro" id="IPR050966">
    <property type="entry name" value="Glutamyl_endopeptidase"/>
</dbReference>
<evidence type="ECO:0000313" key="2">
    <source>
        <dbReference type="EMBL" id="XCM79495.1"/>
    </source>
</evidence>
<dbReference type="AlphaFoldDB" id="A0AAU8JT57"/>
<reference evidence="2" key="1">
    <citation type="submission" date="2024-06" db="EMBL/GenBank/DDBJ databases">
        <title>The genome sequences of Kitasatospora sp. strain HUAS MG31.</title>
        <authorList>
            <person name="Mo P."/>
        </authorList>
    </citation>
    <scope>NUCLEOTIDE SEQUENCE</scope>
    <source>
        <strain evidence="2">HUAS MG31</strain>
    </source>
</reference>
<dbReference type="Gene3D" id="2.40.10.10">
    <property type="entry name" value="Trypsin-like serine proteases"/>
    <property type="match status" value="2"/>
</dbReference>
<gene>
    <name evidence="2" type="ORF">ABWK59_11410</name>
</gene>
<dbReference type="PROSITE" id="PS00134">
    <property type="entry name" value="TRYPSIN_HIS"/>
    <property type="match status" value="1"/>
</dbReference>
<accession>A0AAU8JT57</accession>
<dbReference type="KEGG" id="kcm:ABWK59_11410"/>